<dbReference type="GO" id="GO:0016627">
    <property type="term" value="F:oxidoreductase activity, acting on the CH-CH group of donors"/>
    <property type="evidence" value="ECO:0007669"/>
    <property type="project" value="TreeGrafter"/>
</dbReference>
<dbReference type="InterPro" id="IPR012349">
    <property type="entry name" value="Split_barrel_FMN-bd"/>
</dbReference>
<dbReference type="InterPro" id="IPR011576">
    <property type="entry name" value="Pyridox_Oxase_N"/>
</dbReference>
<dbReference type="PIRSF" id="PIRSF004633">
    <property type="entry name" value="UCP_PLP_oxd"/>
    <property type="match status" value="1"/>
</dbReference>
<reference evidence="3 4" key="1">
    <citation type="submission" date="2020-04" db="EMBL/GenBank/DDBJ databases">
        <title>Ferrimonas sp. S7 isolated from sea water.</title>
        <authorList>
            <person name="Bae S.S."/>
            <person name="Baek K."/>
        </authorList>
    </citation>
    <scope>NUCLEOTIDE SEQUENCE [LARGE SCALE GENOMIC DNA]</scope>
    <source>
        <strain evidence="3 4">S7</strain>
    </source>
</reference>
<dbReference type="Proteomes" id="UP000501602">
    <property type="component" value="Chromosome"/>
</dbReference>
<name>A0A6H1UAY9_9GAMM</name>
<evidence type="ECO:0000256" key="1">
    <source>
        <dbReference type="ARBA" id="ARBA00023002"/>
    </source>
</evidence>
<feature type="domain" description="Pyridoxamine 5'-phosphate oxidase N-terminal" evidence="2">
    <location>
        <begin position="14"/>
        <end position="145"/>
    </location>
</feature>
<dbReference type="GO" id="GO:0070967">
    <property type="term" value="F:coenzyme F420 binding"/>
    <property type="evidence" value="ECO:0007669"/>
    <property type="project" value="TreeGrafter"/>
</dbReference>
<dbReference type="PANTHER" id="PTHR35176:SF6">
    <property type="entry name" value="HEME OXYGENASE HI_0854-RELATED"/>
    <property type="match status" value="1"/>
</dbReference>
<dbReference type="SUPFAM" id="SSF50475">
    <property type="entry name" value="FMN-binding split barrel"/>
    <property type="match status" value="1"/>
</dbReference>
<dbReference type="InterPro" id="IPR052019">
    <property type="entry name" value="F420H2_bilvrd_red/Heme_oxyg"/>
</dbReference>
<gene>
    <name evidence="3" type="ORF">HER31_04515</name>
</gene>
<proteinExistence type="predicted"/>
<sequence length="178" mass="19862">MEQSKTERLQSRLLPEIDAFKQECQTLMLASKSNDHQTNVSYAPFALANGGFYILVSDLAKHGQNLKQCAELSVMMIQDETKAKSVFARKRLTFNVQAQAIGRADKEFAVGKAALVDRFGEMALKLSSLEDFHMYKLAPYRGLFVKGFGQAFELNGADLTDISWMTGEGHGHKHQQVS</sequence>
<dbReference type="Pfam" id="PF01243">
    <property type="entry name" value="PNPOx_N"/>
    <property type="match status" value="1"/>
</dbReference>
<protein>
    <submittedName>
        <fullName evidence="3">Heme utilization protein HutZ</fullName>
    </submittedName>
</protein>
<evidence type="ECO:0000259" key="2">
    <source>
        <dbReference type="Pfam" id="PF01243"/>
    </source>
</evidence>
<evidence type="ECO:0000313" key="4">
    <source>
        <dbReference type="Proteomes" id="UP000501602"/>
    </source>
</evidence>
<evidence type="ECO:0000313" key="3">
    <source>
        <dbReference type="EMBL" id="QIZ76221.1"/>
    </source>
</evidence>
<keyword evidence="4" id="KW-1185">Reference proteome</keyword>
<dbReference type="KEGG" id="fes:HER31_04515"/>
<dbReference type="GO" id="GO:0005829">
    <property type="term" value="C:cytosol"/>
    <property type="evidence" value="ECO:0007669"/>
    <property type="project" value="TreeGrafter"/>
</dbReference>
<dbReference type="RefSeq" id="WP_168659481.1">
    <property type="nucleotide sequence ID" value="NZ_CP051180.1"/>
</dbReference>
<accession>A0A6H1UAY9</accession>
<keyword evidence="1" id="KW-0560">Oxidoreductase</keyword>
<dbReference type="Gene3D" id="2.30.110.10">
    <property type="entry name" value="Electron Transport, Fmn-binding Protein, Chain A"/>
    <property type="match status" value="1"/>
</dbReference>
<dbReference type="AlphaFoldDB" id="A0A6H1UAY9"/>
<organism evidence="3 4">
    <name type="scientific">Ferrimonas lipolytica</name>
    <dbReference type="NCBI Taxonomy" id="2724191"/>
    <lineage>
        <taxon>Bacteria</taxon>
        <taxon>Pseudomonadati</taxon>
        <taxon>Pseudomonadota</taxon>
        <taxon>Gammaproteobacteria</taxon>
        <taxon>Alteromonadales</taxon>
        <taxon>Ferrimonadaceae</taxon>
        <taxon>Ferrimonas</taxon>
    </lineage>
</organism>
<dbReference type="PANTHER" id="PTHR35176">
    <property type="entry name" value="HEME OXYGENASE HI_0854-RELATED"/>
    <property type="match status" value="1"/>
</dbReference>
<dbReference type="EMBL" id="CP051180">
    <property type="protein sequence ID" value="QIZ76221.1"/>
    <property type="molecule type" value="Genomic_DNA"/>
</dbReference>
<dbReference type="InterPro" id="IPR014419">
    <property type="entry name" value="HutZ"/>
</dbReference>